<keyword evidence="4 5" id="KW-0413">Isomerase</keyword>
<dbReference type="EC" id="5.2.1.8" evidence="6"/>
<keyword evidence="7" id="KW-0732">Signal</keyword>
<feature type="chain" id="PRO_5021860505" description="Peptidyl-prolyl cis-trans isomerase" evidence="7">
    <location>
        <begin position="30"/>
        <end position="316"/>
    </location>
</feature>
<evidence type="ECO:0000256" key="6">
    <source>
        <dbReference type="RuleBase" id="RU003915"/>
    </source>
</evidence>
<dbReference type="PANTHER" id="PTHR43811">
    <property type="entry name" value="FKBP-TYPE PEPTIDYL-PROLYL CIS-TRANS ISOMERASE FKPA"/>
    <property type="match status" value="1"/>
</dbReference>
<organism evidence="9 10">
    <name type="scientific">Cellulomonas soli</name>
    <dbReference type="NCBI Taxonomy" id="931535"/>
    <lineage>
        <taxon>Bacteria</taxon>
        <taxon>Bacillati</taxon>
        <taxon>Actinomycetota</taxon>
        <taxon>Actinomycetes</taxon>
        <taxon>Micrococcales</taxon>
        <taxon>Cellulomonadaceae</taxon>
        <taxon>Cellulomonas</taxon>
    </lineage>
</organism>
<dbReference type="Pfam" id="PF00254">
    <property type="entry name" value="FKBP_C"/>
    <property type="match status" value="1"/>
</dbReference>
<proteinExistence type="inferred from homology"/>
<dbReference type="GO" id="GO:0003755">
    <property type="term" value="F:peptidyl-prolyl cis-trans isomerase activity"/>
    <property type="evidence" value="ECO:0007669"/>
    <property type="project" value="UniProtKB-UniRule"/>
</dbReference>
<feature type="domain" description="PPIase FKBP-type" evidence="8">
    <location>
        <begin position="228"/>
        <end position="315"/>
    </location>
</feature>
<dbReference type="EMBL" id="BKAL01000005">
    <property type="protein sequence ID" value="GEP68941.1"/>
    <property type="molecule type" value="Genomic_DNA"/>
</dbReference>
<dbReference type="GO" id="GO:0000785">
    <property type="term" value="C:chromatin"/>
    <property type="evidence" value="ECO:0007669"/>
    <property type="project" value="TreeGrafter"/>
</dbReference>
<evidence type="ECO:0000256" key="3">
    <source>
        <dbReference type="ARBA" id="ARBA00023110"/>
    </source>
</evidence>
<comment type="catalytic activity">
    <reaction evidence="1 5 6">
        <text>[protein]-peptidylproline (omega=180) = [protein]-peptidylproline (omega=0)</text>
        <dbReference type="Rhea" id="RHEA:16237"/>
        <dbReference type="Rhea" id="RHEA-COMP:10747"/>
        <dbReference type="Rhea" id="RHEA-COMP:10748"/>
        <dbReference type="ChEBI" id="CHEBI:83833"/>
        <dbReference type="ChEBI" id="CHEBI:83834"/>
        <dbReference type="EC" id="5.2.1.8"/>
    </reaction>
</comment>
<gene>
    <name evidence="9" type="primary">fkbP</name>
    <name evidence="9" type="ORF">CSO01_16560</name>
</gene>
<keyword evidence="3 5" id="KW-0697">Rotamase</keyword>
<keyword evidence="10" id="KW-1185">Reference proteome</keyword>
<dbReference type="SUPFAM" id="SSF54534">
    <property type="entry name" value="FKBP-like"/>
    <property type="match status" value="2"/>
</dbReference>
<evidence type="ECO:0000256" key="7">
    <source>
        <dbReference type="SAM" id="SignalP"/>
    </source>
</evidence>
<evidence type="ECO:0000313" key="9">
    <source>
        <dbReference type="EMBL" id="GEP68941.1"/>
    </source>
</evidence>
<evidence type="ECO:0000256" key="1">
    <source>
        <dbReference type="ARBA" id="ARBA00000971"/>
    </source>
</evidence>
<dbReference type="PROSITE" id="PS51257">
    <property type="entry name" value="PROKAR_LIPOPROTEIN"/>
    <property type="match status" value="1"/>
</dbReference>
<accession>A0A512PCL6</accession>
<evidence type="ECO:0000259" key="8">
    <source>
        <dbReference type="PROSITE" id="PS50059"/>
    </source>
</evidence>
<dbReference type="RefSeq" id="WP_223203547.1">
    <property type="nucleotide sequence ID" value="NZ_BAABBJ010000003.1"/>
</dbReference>
<dbReference type="InterPro" id="IPR001179">
    <property type="entry name" value="PPIase_FKBP_dom"/>
</dbReference>
<evidence type="ECO:0000313" key="10">
    <source>
        <dbReference type="Proteomes" id="UP000321798"/>
    </source>
</evidence>
<evidence type="ECO:0000256" key="4">
    <source>
        <dbReference type="ARBA" id="ARBA00023235"/>
    </source>
</evidence>
<feature type="signal peptide" evidence="7">
    <location>
        <begin position="1"/>
        <end position="29"/>
    </location>
</feature>
<comment type="similarity">
    <text evidence="2 6">Belongs to the FKBP-type PPIase family.</text>
</comment>
<name>A0A512PCL6_9CELL</name>
<evidence type="ECO:0000256" key="5">
    <source>
        <dbReference type="PROSITE-ProRule" id="PRU00277"/>
    </source>
</evidence>
<dbReference type="Gene3D" id="3.10.50.40">
    <property type="match status" value="2"/>
</dbReference>
<dbReference type="Proteomes" id="UP000321798">
    <property type="component" value="Unassembled WGS sequence"/>
</dbReference>
<reference evidence="9 10" key="1">
    <citation type="submission" date="2019-07" db="EMBL/GenBank/DDBJ databases">
        <title>Whole genome shotgun sequence of Cellulomonas soli NBRC 109434.</title>
        <authorList>
            <person name="Hosoyama A."/>
            <person name="Uohara A."/>
            <person name="Ohji S."/>
            <person name="Ichikawa N."/>
        </authorList>
    </citation>
    <scope>NUCLEOTIDE SEQUENCE [LARGE SCALE GENOMIC DNA]</scope>
    <source>
        <strain evidence="9 10">NBRC 109434</strain>
    </source>
</reference>
<sequence length="316" mass="31484">MRRTYAAPLAAAGLALTLLLSACGGSSGAADPTASPSETATAAATASPEDVAALAEVTLEGDAGAQPTITLPTTPFTLAGTVARVVDEGTGADIKDGQVVVIDFVSVDGSDGSVVSETYTSSPTTITMGDPNIIEALTDVLTGQKVGVRALLGIGSTDATQIMAIEVVDVRDVPARAEGDAVAPVDGLPVVTLADDGEPSITAATGTAPTELVVQPLIKGAGAAVESGQTVTVKYSGWLWDGTAFDSSWTSDTTFSFTVGSGQVIDGWDQGVVGQTVGSQVLLVVPPSLGYGDTETGSIPAGSTLVFVVDILDAVA</sequence>
<dbReference type="AlphaFoldDB" id="A0A512PCL6"/>
<protein>
    <recommendedName>
        <fullName evidence="6">Peptidyl-prolyl cis-trans isomerase</fullName>
        <ecNumber evidence="6">5.2.1.8</ecNumber>
    </recommendedName>
</protein>
<comment type="caution">
    <text evidence="9">The sequence shown here is derived from an EMBL/GenBank/DDBJ whole genome shotgun (WGS) entry which is preliminary data.</text>
</comment>
<dbReference type="InterPro" id="IPR046357">
    <property type="entry name" value="PPIase_dom_sf"/>
</dbReference>
<dbReference type="PROSITE" id="PS50059">
    <property type="entry name" value="FKBP_PPIASE"/>
    <property type="match status" value="1"/>
</dbReference>
<evidence type="ECO:0000256" key="2">
    <source>
        <dbReference type="ARBA" id="ARBA00006577"/>
    </source>
</evidence>
<dbReference type="PANTHER" id="PTHR43811:SF19">
    <property type="entry name" value="39 KDA FK506-BINDING NUCLEAR PROTEIN"/>
    <property type="match status" value="1"/>
</dbReference>